<evidence type="ECO:0000259" key="1">
    <source>
        <dbReference type="PROSITE" id="PS51462"/>
    </source>
</evidence>
<dbReference type="InterPro" id="IPR015797">
    <property type="entry name" value="NUDIX_hydrolase-like_dom_sf"/>
</dbReference>
<dbReference type="Gene3D" id="3.90.79.10">
    <property type="entry name" value="Nucleoside Triphosphate Pyrophosphohydrolase"/>
    <property type="match status" value="1"/>
</dbReference>
<sequence length="207" mass="24650">MYKVFVNDVPIILSTKKEIGEQYTSIPIKKVKLKKLIKKIAKGELLYVNLYHKKEEKLLKHLKRKLKTIVAGGGLVYNSKGEILFIYRNDRWDLPKGKAEKKETIEQTAIREVEEETMVKNLEITQFLQTTYHILKRKGKYRLKETFWFEMTTNFKGELIPQEKEGITKVEWRNFEKSQEALKQSYENIKLLFPKEYLIQHPKNRVS</sequence>
<evidence type="ECO:0000313" key="3">
    <source>
        <dbReference type="Proteomes" id="UP000184225"/>
    </source>
</evidence>
<dbReference type="STRING" id="579105.SAMN04488096_101182"/>
<protein>
    <submittedName>
        <fullName evidence="2">NUDIX domain-containing protein</fullName>
    </submittedName>
</protein>
<dbReference type="PANTHER" id="PTHR43736:SF1">
    <property type="entry name" value="DIHYDRONEOPTERIN TRIPHOSPHATE DIPHOSPHATASE"/>
    <property type="match status" value="1"/>
</dbReference>
<dbReference type="RefSeq" id="WP_073147287.1">
    <property type="nucleotide sequence ID" value="NZ_FQYY01000001.1"/>
</dbReference>
<organism evidence="2 3">
    <name type="scientific">Mesonia phycicola</name>
    <dbReference type="NCBI Taxonomy" id="579105"/>
    <lineage>
        <taxon>Bacteria</taxon>
        <taxon>Pseudomonadati</taxon>
        <taxon>Bacteroidota</taxon>
        <taxon>Flavobacteriia</taxon>
        <taxon>Flavobacteriales</taxon>
        <taxon>Flavobacteriaceae</taxon>
        <taxon>Mesonia</taxon>
    </lineage>
</organism>
<dbReference type="EMBL" id="FQYY01000001">
    <property type="protein sequence ID" value="SHI33720.1"/>
    <property type="molecule type" value="Genomic_DNA"/>
</dbReference>
<dbReference type="SUPFAM" id="SSF55811">
    <property type="entry name" value="Nudix"/>
    <property type="match status" value="1"/>
</dbReference>
<feature type="domain" description="Nudix hydrolase" evidence="1">
    <location>
        <begin position="67"/>
        <end position="196"/>
    </location>
</feature>
<dbReference type="Pfam" id="PF00293">
    <property type="entry name" value="NUDIX"/>
    <property type="match status" value="1"/>
</dbReference>
<dbReference type="PROSITE" id="PS51462">
    <property type="entry name" value="NUDIX"/>
    <property type="match status" value="1"/>
</dbReference>
<accession>A0A1M6AB57</accession>
<proteinExistence type="predicted"/>
<reference evidence="2 3" key="1">
    <citation type="submission" date="2016-11" db="EMBL/GenBank/DDBJ databases">
        <authorList>
            <person name="Jaros S."/>
            <person name="Januszkiewicz K."/>
            <person name="Wedrychowicz H."/>
        </authorList>
    </citation>
    <scope>NUCLEOTIDE SEQUENCE [LARGE SCALE GENOMIC DNA]</scope>
    <source>
        <strain evidence="2 3">DSM 21425</strain>
    </source>
</reference>
<dbReference type="CDD" id="cd03673">
    <property type="entry name" value="NUDIX_Ap6A_hydrolase"/>
    <property type="match status" value="1"/>
</dbReference>
<gene>
    <name evidence="2" type="ORF">SAMN04488096_101182</name>
</gene>
<keyword evidence="3" id="KW-1185">Reference proteome</keyword>
<dbReference type="AlphaFoldDB" id="A0A1M6AB57"/>
<name>A0A1M6AB57_9FLAO</name>
<dbReference type="PANTHER" id="PTHR43736">
    <property type="entry name" value="ADP-RIBOSE PYROPHOSPHATASE"/>
    <property type="match status" value="1"/>
</dbReference>
<dbReference type="OrthoDB" id="9816289at2"/>
<dbReference type="InterPro" id="IPR000086">
    <property type="entry name" value="NUDIX_hydrolase_dom"/>
</dbReference>
<dbReference type="Proteomes" id="UP000184225">
    <property type="component" value="Unassembled WGS sequence"/>
</dbReference>
<evidence type="ECO:0000313" key="2">
    <source>
        <dbReference type="EMBL" id="SHI33720.1"/>
    </source>
</evidence>